<keyword evidence="1" id="KW-0812">Transmembrane</keyword>
<keyword evidence="3" id="KW-1185">Reference proteome</keyword>
<dbReference type="Proteomes" id="UP000290909">
    <property type="component" value="Chromosome"/>
</dbReference>
<gene>
    <name evidence="2" type="ORF">NCTC10172_00137</name>
</gene>
<keyword evidence="1" id="KW-1133">Transmembrane helix</keyword>
<sequence>MQDKESFVPYEKFQVHPASDKIKVEVISIQSKNGFWTEQRWSFDQIDDDTELLNAKCEIEYNKYKMVYFPDWLYILCLILFGCLVVEIFKILN</sequence>
<dbReference type="RefSeq" id="WP_035368995.1">
    <property type="nucleotide sequence ID" value="NZ_LR215050.1"/>
</dbReference>
<dbReference type="EMBL" id="LR215050">
    <property type="protein sequence ID" value="VEU82130.1"/>
    <property type="molecule type" value="Genomic_DNA"/>
</dbReference>
<evidence type="ECO:0000313" key="2">
    <source>
        <dbReference type="EMBL" id="VEU82130.1"/>
    </source>
</evidence>
<feature type="transmembrane region" description="Helical" evidence="1">
    <location>
        <begin position="72"/>
        <end position="92"/>
    </location>
</feature>
<name>A0A449BI60_9MOLU</name>
<dbReference type="STRING" id="1408416.GCA_000702765_00692"/>
<keyword evidence="1" id="KW-0472">Membrane</keyword>
<reference evidence="2 3" key="1">
    <citation type="submission" date="2019-01" db="EMBL/GenBank/DDBJ databases">
        <authorList>
            <consortium name="Pathogen Informatics"/>
        </authorList>
    </citation>
    <scope>NUCLEOTIDE SEQUENCE [LARGE SCALE GENOMIC DNA]</scope>
    <source>
        <strain evidence="2 3">NCTC10172</strain>
    </source>
</reference>
<dbReference type="AlphaFoldDB" id="A0A449BI60"/>
<evidence type="ECO:0000256" key="1">
    <source>
        <dbReference type="SAM" id="Phobius"/>
    </source>
</evidence>
<accession>A0A449BI60</accession>
<evidence type="ECO:0000313" key="3">
    <source>
        <dbReference type="Proteomes" id="UP000290909"/>
    </source>
</evidence>
<proteinExistence type="predicted"/>
<protein>
    <submittedName>
        <fullName evidence="2">Uncharacterized protein</fullName>
    </submittedName>
</protein>
<organism evidence="2 3">
    <name type="scientific">Acholeplasma hippikon</name>
    <dbReference type="NCBI Taxonomy" id="264636"/>
    <lineage>
        <taxon>Bacteria</taxon>
        <taxon>Bacillati</taxon>
        <taxon>Mycoplasmatota</taxon>
        <taxon>Mollicutes</taxon>
        <taxon>Acholeplasmatales</taxon>
        <taxon>Acholeplasmataceae</taxon>
        <taxon>Acholeplasma</taxon>
    </lineage>
</organism>
<dbReference type="KEGG" id="ahk:NCTC10172_00137"/>